<dbReference type="PANTHER" id="PTHR12910">
    <property type="entry name" value="NADH-UBIQUINONE OXIDOREDUCTASE SUBUNIT B17.2"/>
    <property type="match status" value="1"/>
</dbReference>
<sequence length="127" mass="14708">MWNFIKQMFIWWDGQTMGTRFFTWRKGHSVGKDEAGNEYFQTKDGKRRWMIFNGQTEGSAVPPGWHGWMHHRVDTPPSEQPYTARVWEAAHTPNQTGTAQAYRPPGSILSTNPKPVAKQGYEAWKPE</sequence>
<dbReference type="Pfam" id="PF05071">
    <property type="entry name" value="NDUFA12"/>
    <property type="match status" value="1"/>
</dbReference>
<evidence type="ECO:0000313" key="2">
    <source>
        <dbReference type="EMBL" id="VAV90182.1"/>
    </source>
</evidence>
<accession>A0A3B0RDK3</accession>
<dbReference type="GO" id="GO:0006979">
    <property type="term" value="P:response to oxidative stress"/>
    <property type="evidence" value="ECO:0007669"/>
    <property type="project" value="TreeGrafter"/>
</dbReference>
<dbReference type="GO" id="GO:0045271">
    <property type="term" value="C:respiratory chain complex I"/>
    <property type="evidence" value="ECO:0007669"/>
    <property type="project" value="InterPro"/>
</dbReference>
<protein>
    <submittedName>
        <fullName evidence="2">NADH:ubiquinone oxidoreductase 17.2 kD subunit</fullName>
    </submittedName>
</protein>
<organism evidence="2">
    <name type="scientific">hydrothermal vent metagenome</name>
    <dbReference type="NCBI Taxonomy" id="652676"/>
    <lineage>
        <taxon>unclassified sequences</taxon>
        <taxon>metagenomes</taxon>
        <taxon>ecological metagenomes</taxon>
    </lineage>
</organism>
<evidence type="ECO:0000256" key="1">
    <source>
        <dbReference type="SAM" id="MobiDB-lite"/>
    </source>
</evidence>
<gene>
    <name evidence="2" type="ORF">MNBD_ALPHA08-308</name>
</gene>
<dbReference type="PANTHER" id="PTHR12910:SF2">
    <property type="entry name" value="NADH DEHYDROGENASE [UBIQUINONE] 1 ALPHA SUBCOMPLEX SUBUNIT 12"/>
    <property type="match status" value="1"/>
</dbReference>
<dbReference type="AlphaFoldDB" id="A0A3B0RDK3"/>
<name>A0A3B0RDK3_9ZZZZ</name>
<keyword evidence="2" id="KW-0830">Ubiquinone</keyword>
<dbReference type="InterPro" id="IPR007763">
    <property type="entry name" value="NDUFA12"/>
</dbReference>
<reference evidence="2" key="1">
    <citation type="submission" date="2018-06" db="EMBL/GenBank/DDBJ databases">
        <authorList>
            <person name="Zhirakovskaya E."/>
        </authorList>
    </citation>
    <scope>NUCLEOTIDE SEQUENCE</scope>
</reference>
<dbReference type="EMBL" id="UOEC01000074">
    <property type="protein sequence ID" value="VAV90182.1"/>
    <property type="molecule type" value="Genomic_DNA"/>
</dbReference>
<proteinExistence type="predicted"/>
<feature type="region of interest" description="Disordered" evidence="1">
    <location>
        <begin position="95"/>
        <end position="127"/>
    </location>
</feature>
<dbReference type="NCBIfam" id="NF006040">
    <property type="entry name" value="PRK08183.1"/>
    <property type="match status" value="1"/>
</dbReference>